<dbReference type="Proteomes" id="UP000182409">
    <property type="component" value="Unassembled WGS sequence"/>
</dbReference>
<gene>
    <name evidence="2" type="ORF">SAMN05443244_1074</name>
</gene>
<proteinExistence type="predicted"/>
<evidence type="ECO:0000313" key="3">
    <source>
        <dbReference type="Proteomes" id="UP000182409"/>
    </source>
</evidence>
<dbReference type="Pfam" id="PF21849">
    <property type="entry name" value="DUF6908"/>
    <property type="match status" value="1"/>
</dbReference>
<accession>A0A1H4K8Z6</accession>
<reference evidence="2 3" key="1">
    <citation type="submission" date="2016-10" db="EMBL/GenBank/DDBJ databases">
        <authorList>
            <person name="de Groot N.N."/>
        </authorList>
    </citation>
    <scope>NUCLEOTIDE SEQUENCE [LARGE SCALE GENOMIC DNA]</scope>
    <source>
        <strain evidence="2 3">AB35.6</strain>
    </source>
</reference>
<dbReference type="OrthoDB" id="117513at2"/>
<dbReference type="AlphaFoldDB" id="A0A1H4K8Z6"/>
<organism evidence="2 3">
    <name type="scientific">Terriglobus roseus</name>
    <dbReference type="NCBI Taxonomy" id="392734"/>
    <lineage>
        <taxon>Bacteria</taxon>
        <taxon>Pseudomonadati</taxon>
        <taxon>Acidobacteriota</taxon>
        <taxon>Terriglobia</taxon>
        <taxon>Terriglobales</taxon>
        <taxon>Acidobacteriaceae</taxon>
        <taxon>Terriglobus</taxon>
    </lineage>
</organism>
<sequence length="137" mass="15725">MKTVLAILQEAGGWRPSLYLKIEHPPYMELVIEAIDESGPCGLPSLSVAHYGEQNGDLMRDPEMCFELGFAGGAHLNPFYWRNDYVGIEQWSRFIQEGNYCYHPQLHTQHESFAKTWDNNLRQQGFAEVFKDKCIVG</sequence>
<evidence type="ECO:0000259" key="1">
    <source>
        <dbReference type="Pfam" id="PF21849"/>
    </source>
</evidence>
<feature type="domain" description="DUF6908" evidence="1">
    <location>
        <begin position="2"/>
        <end position="127"/>
    </location>
</feature>
<dbReference type="EMBL" id="FNSD01000001">
    <property type="protein sequence ID" value="SEB55000.1"/>
    <property type="molecule type" value="Genomic_DNA"/>
</dbReference>
<dbReference type="InterPro" id="IPR054203">
    <property type="entry name" value="DUF6908"/>
</dbReference>
<dbReference type="RefSeq" id="WP_074652675.1">
    <property type="nucleotide sequence ID" value="NZ_FNSD01000001.1"/>
</dbReference>
<name>A0A1H4K8Z6_9BACT</name>
<evidence type="ECO:0000313" key="2">
    <source>
        <dbReference type="EMBL" id="SEB55000.1"/>
    </source>
</evidence>
<protein>
    <recommendedName>
        <fullName evidence="1">DUF6908 domain-containing protein</fullName>
    </recommendedName>
</protein>